<evidence type="ECO:0000313" key="3">
    <source>
        <dbReference type="Proteomes" id="UP000198762"/>
    </source>
</evidence>
<proteinExistence type="predicted"/>
<reference evidence="3" key="1">
    <citation type="submission" date="2016-10" db="EMBL/GenBank/DDBJ databases">
        <authorList>
            <person name="Varghese N."/>
            <person name="Submissions S."/>
        </authorList>
    </citation>
    <scope>NUCLEOTIDE SEQUENCE [LARGE SCALE GENOMIC DNA]</scope>
    <source>
        <strain evidence="3">CGMCC 1.6489</strain>
    </source>
</reference>
<feature type="chain" id="PRO_5011646375" evidence="1">
    <location>
        <begin position="24"/>
        <end position="123"/>
    </location>
</feature>
<protein>
    <submittedName>
        <fullName evidence="2">Uncharacterized protein</fullName>
    </submittedName>
</protein>
<dbReference type="EMBL" id="FOHZ01000025">
    <property type="protein sequence ID" value="SET80150.1"/>
    <property type="molecule type" value="Genomic_DNA"/>
</dbReference>
<keyword evidence="3" id="KW-1185">Reference proteome</keyword>
<dbReference type="Proteomes" id="UP000198762">
    <property type="component" value="Unassembled WGS sequence"/>
</dbReference>
<name>A0A1I0H951_9GAMM</name>
<sequence>MRVRQLIAAFLSILLVAGGPAVGAVPEPNGHSGVAMTQITDCGDLGHETSGSAGEAAGACNEPQQSHCLLSAPHCSFTFVYGVVGGFPATLPKVSDLFTHSAVRTAYQSPIPEVLTPPPNLLS</sequence>
<dbReference type="AlphaFoldDB" id="A0A1I0H951"/>
<accession>A0A1I0H951</accession>
<evidence type="ECO:0000256" key="1">
    <source>
        <dbReference type="SAM" id="SignalP"/>
    </source>
</evidence>
<organism evidence="2 3">
    <name type="scientific">Marinobacter segnicrescens</name>
    <dbReference type="NCBI Taxonomy" id="430453"/>
    <lineage>
        <taxon>Bacteria</taxon>
        <taxon>Pseudomonadati</taxon>
        <taxon>Pseudomonadota</taxon>
        <taxon>Gammaproteobacteria</taxon>
        <taxon>Pseudomonadales</taxon>
        <taxon>Marinobacteraceae</taxon>
        <taxon>Marinobacter</taxon>
    </lineage>
</organism>
<feature type="signal peptide" evidence="1">
    <location>
        <begin position="1"/>
        <end position="23"/>
    </location>
</feature>
<evidence type="ECO:0000313" key="2">
    <source>
        <dbReference type="EMBL" id="SET80150.1"/>
    </source>
</evidence>
<keyword evidence="1" id="KW-0732">Signal</keyword>
<gene>
    <name evidence="2" type="ORF">SAMN04487962_12543</name>
</gene>